<dbReference type="EMBL" id="JABAIM010000001">
    <property type="protein sequence ID" value="NLR74850.1"/>
    <property type="molecule type" value="Genomic_DNA"/>
</dbReference>
<name>A0A847RUG7_9NEIS</name>
<gene>
    <name evidence="1" type="ORF">HF682_06735</name>
</gene>
<accession>A0A847RUG7</accession>
<reference evidence="1 2" key="1">
    <citation type="submission" date="2020-04" db="EMBL/GenBank/DDBJ databases">
        <title>Draft genome of Leeia sp. IMCC25680.</title>
        <authorList>
            <person name="Song J."/>
            <person name="Cho J.-C."/>
        </authorList>
    </citation>
    <scope>NUCLEOTIDE SEQUENCE [LARGE SCALE GENOMIC DNA]</scope>
    <source>
        <strain evidence="1 2">IMCC25680</strain>
    </source>
</reference>
<comment type="caution">
    <text evidence="1">The sequence shown here is derived from an EMBL/GenBank/DDBJ whole genome shotgun (WGS) entry which is preliminary data.</text>
</comment>
<organism evidence="1 2">
    <name type="scientific">Leeia aquatica</name>
    <dbReference type="NCBI Taxonomy" id="2725557"/>
    <lineage>
        <taxon>Bacteria</taxon>
        <taxon>Pseudomonadati</taxon>
        <taxon>Pseudomonadota</taxon>
        <taxon>Betaproteobacteria</taxon>
        <taxon>Neisseriales</taxon>
        <taxon>Leeiaceae</taxon>
        <taxon>Leeia</taxon>
    </lineage>
</organism>
<evidence type="ECO:0000313" key="1">
    <source>
        <dbReference type="EMBL" id="NLR74850.1"/>
    </source>
</evidence>
<keyword evidence="2" id="KW-1185">Reference proteome</keyword>
<sequence>MRVAVTRSGAAQQAWFETTAITALPCNDAVALQHWLAQSRQGIIVRLGDEDWLQPSLALQSCMVVDARHCWFEQVIHDAAAFTEAGVAYLSQLPPDPLWAGWPLAWGGPTAQVRQLEAGLQRCGMTRPGWQAGPVGSSHFMWVVLETLRYRWLSQWQRWLTGEPLPSIEQWQALLQADQQLYGWLQQVAARYAACAPKDVVTEVDFAAMLAGWCQALAPLASAGHPG</sequence>
<protein>
    <submittedName>
        <fullName evidence="1">Uncharacterized protein</fullName>
    </submittedName>
</protein>
<proteinExistence type="predicted"/>
<dbReference type="AlphaFoldDB" id="A0A847RUG7"/>
<dbReference type="RefSeq" id="WP_168876433.1">
    <property type="nucleotide sequence ID" value="NZ_JABAIM010000001.1"/>
</dbReference>
<evidence type="ECO:0000313" key="2">
    <source>
        <dbReference type="Proteomes" id="UP000587991"/>
    </source>
</evidence>
<dbReference type="Proteomes" id="UP000587991">
    <property type="component" value="Unassembled WGS sequence"/>
</dbReference>